<proteinExistence type="inferred from homology"/>
<feature type="domain" description="Quinate/shikimate 5-dehydrogenase/glutamyl-tRNA reductase" evidence="9">
    <location>
        <begin position="118"/>
        <end position="190"/>
    </location>
</feature>
<evidence type="ECO:0000256" key="1">
    <source>
        <dbReference type="ARBA" id="ARBA00004871"/>
    </source>
</evidence>
<feature type="binding site" evidence="8">
    <location>
        <position position="86"/>
    </location>
    <ligand>
        <name>shikimate</name>
        <dbReference type="ChEBI" id="CHEBI:36208"/>
    </ligand>
</feature>
<keyword evidence="3 8" id="KW-0028">Amino-acid biosynthesis</keyword>
<evidence type="ECO:0000256" key="2">
    <source>
        <dbReference type="ARBA" id="ARBA00012962"/>
    </source>
</evidence>
<feature type="binding site" evidence="8">
    <location>
        <begin position="149"/>
        <end position="154"/>
    </location>
    <ligand>
        <name>NADP(+)</name>
        <dbReference type="ChEBI" id="CHEBI:58349"/>
    </ligand>
</feature>
<dbReference type="InterPro" id="IPR022893">
    <property type="entry name" value="Shikimate_DH_fam"/>
</dbReference>
<keyword evidence="6 8" id="KW-0057">Aromatic amino acid biosynthesis</keyword>
<comment type="caution">
    <text evidence="8">Lacks conserved residue(s) required for the propagation of feature annotation.</text>
</comment>
<evidence type="ECO:0000256" key="8">
    <source>
        <dbReference type="HAMAP-Rule" id="MF_00222"/>
    </source>
</evidence>
<dbReference type="GO" id="GO:0005829">
    <property type="term" value="C:cytosol"/>
    <property type="evidence" value="ECO:0007669"/>
    <property type="project" value="TreeGrafter"/>
</dbReference>
<dbReference type="InterPro" id="IPR006151">
    <property type="entry name" value="Shikm_DH/Glu-tRNA_Rdtase"/>
</dbReference>
<dbReference type="HAMAP" id="MF_00222">
    <property type="entry name" value="Shikimate_DH_AroE"/>
    <property type="match status" value="1"/>
</dbReference>
<dbReference type="GO" id="GO:0008652">
    <property type="term" value="P:amino acid biosynthetic process"/>
    <property type="evidence" value="ECO:0007669"/>
    <property type="project" value="UniProtKB-KW"/>
</dbReference>
<comment type="similarity">
    <text evidence="8">Belongs to the shikimate dehydrogenase family.</text>
</comment>
<dbReference type="FunFam" id="3.40.50.10860:FF:000006">
    <property type="entry name" value="Shikimate dehydrogenase (NADP(+))"/>
    <property type="match status" value="1"/>
</dbReference>
<dbReference type="GO" id="GO:0009073">
    <property type="term" value="P:aromatic amino acid family biosynthetic process"/>
    <property type="evidence" value="ECO:0007669"/>
    <property type="project" value="UniProtKB-KW"/>
</dbReference>
<feature type="binding site" evidence="8">
    <location>
        <position position="61"/>
    </location>
    <ligand>
        <name>shikimate</name>
        <dbReference type="ChEBI" id="CHEBI:36208"/>
    </ligand>
</feature>
<dbReference type="EC" id="1.1.1.25" evidence="2 8"/>
<dbReference type="FunFam" id="3.40.50.720:FF:000104">
    <property type="entry name" value="Shikimate dehydrogenase (NADP(+))"/>
    <property type="match status" value="1"/>
</dbReference>
<dbReference type="InterPro" id="IPR041121">
    <property type="entry name" value="SDH_C"/>
</dbReference>
<dbReference type="Pfam" id="PF08501">
    <property type="entry name" value="Shikimate_dh_N"/>
    <property type="match status" value="1"/>
</dbReference>
<reference evidence="12 13" key="1">
    <citation type="submission" date="2014-03" db="EMBL/GenBank/DDBJ databases">
        <title>Draft Genome of Photorhabdus temperata Meg1.</title>
        <authorList>
            <person name="Hurst S.G.IV."/>
            <person name="Morris K."/>
            <person name="Thomas K."/>
            <person name="Tisa L.S."/>
        </authorList>
    </citation>
    <scope>NUCLEOTIDE SEQUENCE [LARGE SCALE GENOMIC DNA]</scope>
    <source>
        <strain evidence="12 13">Meg1</strain>
    </source>
</reference>
<dbReference type="InterPro" id="IPR011342">
    <property type="entry name" value="Shikimate_DH"/>
</dbReference>
<dbReference type="SUPFAM" id="SSF51735">
    <property type="entry name" value="NAD(P)-binding Rossmann-fold domains"/>
    <property type="match status" value="1"/>
</dbReference>
<name>A0A081RS43_PHOTE</name>
<evidence type="ECO:0000259" key="10">
    <source>
        <dbReference type="Pfam" id="PF08501"/>
    </source>
</evidence>
<dbReference type="InterPro" id="IPR013708">
    <property type="entry name" value="Shikimate_DH-bd_N"/>
</dbReference>
<dbReference type="InterPro" id="IPR036291">
    <property type="entry name" value="NAD(P)-bd_dom_sf"/>
</dbReference>
<gene>
    <name evidence="8" type="primary">aroE</name>
    <name evidence="12" type="ORF">MEG1DRAFT_03937</name>
</gene>
<dbReference type="PANTHER" id="PTHR21089:SF1">
    <property type="entry name" value="BIFUNCTIONAL 3-DEHYDROQUINATE DEHYDRATASE_SHIKIMATE DEHYDROGENASE, CHLOROPLASTIC"/>
    <property type="match status" value="1"/>
</dbReference>
<dbReference type="NCBIfam" id="NF001310">
    <property type="entry name" value="PRK00258.1-2"/>
    <property type="match status" value="1"/>
</dbReference>
<dbReference type="CDD" id="cd01065">
    <property type="entry name" value="NAD_bind_Shikimate_DH"/>
    <property type="match status" value="1"/>
</dbReference>
<evidence type="ECO:0000259" key="9">
    <source>
        <dbReference type="Pfam" id="PF01488"/>
    </source>
</evidence>
<dbReference type="PATRIC" id="fig|1393735.3.peg.4030"/>
<evidence type="ECO:0000256" key="7">
    <source>
        <dbReference type="ARBA" id="ARBA00049442"/>
    </source>
</evidence>
<dbReference type="Gene3D" id="3.40.50.720">
    <property type="entry name" value="NAD(P)-binding Rossmann-like Domain"/>
    <property type="match status" value="1"/>
</dbReference>
<dbReference type="Pfam" id="PF18317">
    <property type="entry name" value="SDH_C"/>
    <property type="match status" value="1"/>
</dbReference>
<feature type="binding site" evidence="8">
    <location>
        <begin position="14"/>
        <end position="16"/>
    </location>
    <ligand>
        <name>shikimate</name>
        <dbReference type="ChEBI" id="CHEBI:36208"/>
    </ligand>
</feature>
<dbReference type="GO" id="GO:0009423">
    <property type="term" value="P:chorismate biosynthetic process"/>
    <property type="evidence" value="ECO:0007669"/>
    <property type="project" value="UniProtKB-UniRule"/>
</dbReference>
<organism evidence="12 13">
    <name type="scientific">Photorhabdus temperata subsp. temperata Meg1</name>
    <dbReference type="NCBI Taxonomy" id="1393735"/>
    <lineage>
        <taxon>Bacteria</taxon>
        <taxon>Pseudomonadati</taxon>
        <taxon>Pseudomonadota</taxon>
        <taxon>Gammaproteobacteria</taxon>
        <taxon>Enterobacterales</taxon>
        <taxon>Morganellaceae</taxon>
        <taxon>Photorhabdus</taxon>
    </lineage>
</organism>
<dbReference type="Proteomes" id="UP000028002">
    <property type="component" value="Unassembled WGS sequence"/>
</dbReference>
<feature type="binding site" evidence="8">
    <location>
        <position position="102"/>
    </location>
    <ligand>
        <name>shikimate</name>
        <dbReference type="ChEBI" id="CHEBI:36208"/>
    </ligand>
</feature>
<comment type="subunit">
    <text evidence="8">Homodimer.</text>
</comment>
<feature type="binding site" evidence="8">
    <location>
        <position position="213"/>
    </location>
    <ligand>
        <name>NADP(+)</name>
        <dbReference type="ChEBI" id="CHEBI:58349"/>
    </ligand>
</feature>
<dbReference type="EMBL" id="JGVH01000081">
    <property type="protein sequence ID" value="KER01496.1"/>
    <property type="molecule type" value="Genomic_DNA"/>
</dbReference>
<keyword evidence="5 8" id="KW-0560">Oxidoreductase</keyword>
<dbReference type="InterPro" id="IPR046346">
    <property type="entry name" value="Aminoacid_DH-like_N_sf"/>
</dbReference>
<evidence type="ECO:0000256" key="5">
    <source>
        <dbReference type="ARBA" id="ARBA00023002"/>
    </source>
</evidence>
<dbReference type="UniPathway" id="UPA00053">
    <property type="reaction ID" value="UER00087"/>
</dbReference>
<feature type="domain" description="Shikimate dehydrogenase substrate binding N-terminal" evidence="10">
    <location>
        <begin position="6"/>
        <end position="88"/>
    </location>
</feature>
<evidence type="ECO:0000259" key="11">
    <source>
        <dbReference type="Pfam" id="PF18317"/>
    </source>
</evidence>
<evidence type="ECO:0000313" key="12">
    <source>
        <dbReference type="EMBL" id="KER01496.1"/>
    </source>
</evidence>
<dbReference type="PANTHER" id="PTHR21089">
    <property type="entry name" value="SHIKIMATE DEHYDROGENASE"/>
    <property type="match status" value="1"/>
</dbReference>
<feature type="binding site" evidence="8">
    <location>
        <position position="77"/>
    </location>
    <ligand>
        <name>NADP(+)</name>
        <dbReference type="ChEBI" id="CHEBI:58349"/>
    </ligand>
</feature>
<feature type="binding site" evidence="8">
    <location>
        <position position="244"/>
    </location>
    <ligand>
        <name>shikimate</name>
        <dbReference type="ChEBI" id="CHEBI:36208"/>
    </ligand>
</feature>
<keyword evidence="4 8" id="KW-0521">NADP</keyword>
<dbReference type="NCBIfam" id="TIGR00507">
    <property type="entry name" value="aroE"/>
    <property type="match status" value="1"/>
</dbReference>
<dbReference type="Pfam" id="PF01488">
    <property type="entry name" value="Shikimate_DH"/>
    <property type="match status" value="1"/>
</dbReference>
<feature type="binding site" evidence="8">
    <location>
        <position position="215"/>
    </location>
    <ligand>
        <name>shikimate</name>
        <dbReference type="ChEBI" id="CHEBI:36208"/>
    </ligand>
</feature>
<feature type="domain" description="SDH C-terminal" evidence="11">
    <location>
        <begin position="237"/>
        <end position="262"/>
    </location>
</feature>
<dbReference type="GO" id="GO:0004764">
    <property type="term" value="F:shikimate 3-dehydrogenase (NADP+) activity"/>
    <property type="evidence" value="ECO:0007669"/>
    <property type="project" value="UniProtKB-UniRule"/>
</dbReference>
<feature type="binding site" evidence="8">
    <location>
        <position position="237"/>
    </location>
    <ligand>
        <name>NADP(+)</name>
        <dbReference type="ChEBI" id="CHEBI:58349"/>
    </ligand>
</feature>
<comment type="catalytic activity">
    <reaction evidence="7 8">
        <text>shikimate + NADP(+) = 3-dehydroshikimate + NADPH + H(+)</text>
        <dbReference type="Rhea" id="RHEA:17737"/>
        <dbReference type="ChEBI" id="CHEBI:15378"/>
        <dbReference type="ChEBI" id="CHEBI:16630"/>
        <dbReference type="ChEBI" id="CHEBI:36208"/>
        <dbReference type="ChEBI" id="CHEBI:57783"/>
        <dbReference type="ChEBI" id="CHEBI:58349"/>
        <dbReference type="EC" id="1.1.1.25"/>
    </reaction>
</comment>
<evidence type="ECO:0000313" key="13">
    <source>
        <dbReference type="Proteomes" id="UP000028002"/>
    </source>
</evidence>
<comment type="caution">
    <text evidence="12">The sequence shown here is derived from an EMBL/GenBank/DDBJ whole genome shotgun (WGS) entry which is preliminary data.</text>
</comment>
<dbReference type="GO" id="GO:0050661">
    <property type="term" value="F:NADP binding"/>
    <property type="evidence" value="ECO:0007669"/>
    <property type="project" value="InterPro"/>
</dbReference>
<evidence type="ECO:0000256" key="4">
    <source>
        <dbReference type="ARBA" id="ARBA00022857"/>
    </source>
</evidence>
<evidence type="ECO:0000256" key="6">
    <source>
        <dbReference type="ARBA" id="ARBA00023141"/>
    </source>
</evidence>
<dbReference type="RefSeq" id="WP_036841124.1">
    <property type="nucleotide sequence ID" value="NZ_CAWLUD010000081.1"/>
</dbReference>
<sequence>MNQFAVFGNPVTHSKSPRIHQLFADQTGIAHCYGKILAPIGKFEETLDMFLQQGGVGANVTVPFKEQAFTRANELTERARLSGAVNTLKLLDNNQLLGDNTDGIGLLADLIRLEFITQGQHILIIGAGGGARGVLSPLLEFGCDITITNRTFSRTIQIADNFSPIGNIWPVEMKILNSPEFDLIINATASGINGEIPAISPLIFNENCVCYDMFYQANLTPFISFAKKHGVSRYADGLGMLVGQAAHSFKLWHGVLPEIAPVLLTLEQELHS</sequence>
<accession>A0A081RS43</accession>
<feature type="active site" description="Proton acceptor" evidence="8">
    <location>
        <position position="65"/>
    </location>
</feature>
<dbReference type="AlphaFoldDB" id="A0A081RS43"/>
<comment type="function">
    <text evidence="8">Involved in the biosynthesis of the chorismate, which leads to the biosynthesis of aromatic amino acids. Catalyzes the reversible NADPH linked reduction of 3-dehydroshikimate (DHSA) to yield shikimate (SA).</text>
</comment>
<protein>
    <recommendedName>
        <fullName evidence="2 8">Shikimate dehydrogenase (NADP(+))</fullName>
        <shortName evidence="8">SDH</shortName>
        <ecNumber evidence="2 8">1.1.1.25</ecNumber>
    </recommendedName>
</protein>
<dbReference type="SUPFAM" id="SSF53223">
    <property type="entry name" value="Aminoacid dehydrogenase-like, N-terminal domain"/>
    <property type="match status" value="1"/>
</dbReference>
<dbReference type="GO" id="GO:0019632">
    <property type="term" value="P:shikimate metabolic process"/>
    <property type="evidence" value="ECO:0007669"/>
    <property type="project" value="InterPro"/>
</dbReference>
<comment type="pathway">
    <text evidence="1 8">Metabolic intermediate biosynthesis; chorismate biosynthesis; chorismate from D-erythrose 4-phosphate and phosphoenolpyruvate: step 4/7.</text>
</comment>
<evidence type="ECO:0000256" key="3">
    <source>
        <dbReference type="ARBA" id="ARBA00022605"/>
    </source>
</evidence>
<dbReference type="Gene3D" id="3.40.50.10860">
    <property type="entry name" value="Leucine Dehydrogenase, chain A, domain 1"/>
    <property type="match status" value="1"/>
</dbReference>